<protein>
    <submittedName>
        <fullName evidence="2">Uncharacterized protein</fullName>
    </submittedName>
</protein>
<gene>
    <name evidence="2" type="ORF">PI95_017410</name>
</gene>
<feature type="chain" id="PRO_5032885063" evidence="1">
    <location>
        <begin position="28"/>
        <end position="66"/>
    </location>
</feature>
<evidence type="ECO:0000313" key="2">
    <source>
        <dbReference type="EMBL" id="NEU74288.1"/>
    </source>
</evidence>
<accession>A0A846HBK2</accession>
<feature type="signal peptide" evidence="1">
    <location>
        <begin position="1"/>
        <end position="27"/>
    </location>
</feature>
<comment type="caution">
    <text evidence="2">The sequence shown here is derived from an EMBL/GenBank/DDBJ whole genome shotgun (WGS) entry which is preliminary data.</text>
</comment>
<keyword evidence="1" id="KW-0732">Signal</keyword>
<dbReference type="RefSeq" id="WP_052324659.1">
    <property type="nucleotide sequence ID" value="NZ_JTCM02000038.1"/>
</dbReference>
<dbReference type="EMBL" id="JTCM02000038">
    <property type="protein sequence ID" value="NEU74288.1"/>
    <property type="molecule type" value="Genomic_DNA"/>
</dbReference>
<keyword evidence="3" id="KW-1185">Reference proteome</keyword>
<evidence type="ECO:0000313" key="3">
    <source>
        <dbReference type="Proteomes" id="UP000031549"/>
    </source>
</evidence>
<proteinExistence type="predicted"/>
<evidence type="ECO:0000256" key="1">
    <source>
        <dbReference type="SAM" id="SignalP"/>
    </source>
</evidence>
<dbReference type="AlphaFoldDB" id="A0A846HBK2"/>
<reference evidence="2 3" key="1">
    <citation type="journal article" date="2015" name="Genome Announc.">
        <title>Draft Genome Sequence of Cyanobacterium Hassallia byssoidea Strain VB512170, Isolated from Monuments in India.</title>
        <authorList>
            <person name="Singh D."/>
            <person name="Chandrababunaidu M.M."/>
            <person name="Panda A."/>
            <person name="Sen D."/>
            <person name="Bhattacharyya S."/>
            <person name="Adhikary S.P."/>
            <person name="Tripathy S."/>
        </authorList>
    </citation>
    <scope>NUCLEOTIDE SEQUENCE [LARGE SCALE GENOMIC DNA]</scope>
    <source>
        <strain evidence="2 3">VB512170</strain>
    </source>
</reference>
<sequence length="66" mass="7063">MQLKLFAQILPGVATAFGTLALGLAIATTTSNQPSYAGNNKFFCTQENGIPVTKVRSSRGNETFIR</sequence>
<dbReference type="Proteomes" id="UP000031549">
    <property type="component" value="Unassembled WGS sequence"/>
</dbReference>
<name>A0A846HBK2_9CYAN</name>
<organism evidence="2 3">
    <name type="scientific">Hassallia byssoidea VB512170</name>
    <dbReference type="NCBI Taxonomy" id="1304833"/>
    <lineage>
        <taxon>Bacteria</taxon>
        <taxon>Bacillati</taxon>
        <taxon>Cyanobacteriota</taxon>
        <taxon>Cyanophyceae</taxon>
        <taxon>Nostocales</taxon>
        <taxon>Tolypothrichaceae</taxon>
        <taxon>Hassallia</taxon>
    </lineage>
</organism>